<name>A0AAD5N1H6_PARTN</name>
<sequence>MGQTTSACCDYISALFLLVYSTSVLDDLAECVSILLNAAVSTIVLMTQNINLVMNAGLFDNARGMKRLFSRE</sequence>
<accession>A0AAD5N1H6</accession>
<keyword evidence="2" id="KW-1185">Reference proteome</keyword>
<dbReference type="AlphaFoldDB" id="A0AAD5N1H6"/>
<dbReference type="Proteomes" id="UP001196413">
    <property type="component" value="Unassembled WGS sequence"/>
</dbReference>
<reference evidence="1" key="1">
    <citation type="submission" date="2021-06" db="EMBL/GenBank/DDBJ databases">
        <title>Parelaphostrongylus tenuis whole genome reference sequence.</title>
        <authorList>
            <person name="Garwood T.J."/>
            <person name="Larsen P.A."/>
            <person name="Fountain-Jones N.M."/>
            <person name="Garbe J.R."/>
            <person name="Macchietto M.G."/>
            <person name="Kania S.A."/>
            <person name="Gerhold R.W."/>
            <person name="Richards J.E."/>
            <person name="Wolf T.M."/>
        </authorList>
    </citation>
    <scope>NUCLEOTIDE SEQUENCE</scope>
    <source>
        <strain evidence="1">MNPRO001-30</strain>
        <tissue evidence="1">Meninges</tissue>
    </source>
</reference>
<comment type="caution">
    <text evidence="1">The sequence shown here is derived from an EMBL/GenBank/DDBJ whole genome shotgun (WGS) entry which is preliminary data.</text>
</comment>
<dbReference type="EMBL" id="JAHQIW010003596">
    <property type="protein sequence ID" value="KAJ1359302.1"/>
    <property type="molecule type" value="Genomic_DNA"/>
</dbReference>
<organism evidence="1 2">
    <name type="scientific">Parelaphostrongylus tenuis</name>
    <name type="common">Meningeal worm</name>
    <dbReference type="NCBI Taxonomy" id="148309"/>
    <lineage>
        <taxon>Eukaryota</taxon>
        <taxon>Metazoa</taxon>
        <taxon>Ecdysozoa</taxon>
        <taxon>Nematoda</taxon>
        <taxon>Chromadorea</taxon>
        <taxon>Rhabditida</taxon>
        <taxon>Rhabditina</taxon>
        <taxon>Rhabditomorpha</taxon>
        <taxon>Strongyloidea</taxon>
        <taxon>Metastrongylidae</taxon>
        <taxon>Parelaphostrongylus</taxon>
    </lineage>
</organism>
<evidence type="ECO:0000313" key="1">
    <source>
        <dbReference type="EMBL" id="KAJ1359302.1"/>
    </source>
</evidence>
<evidence type="ECO:0000313" key="2">
    <source>
        <dbReference type="Proteomes" id="UP001196413"/>
    </source>
</evidence>
<protein>
    <submittedName>
        <fullName evidence="1">Uncharacterized protein</fullName>
    </submittedName>
</protein>
<proteinExistence type="predicted"/>
<gene>
    <name evidence="1" type="ORF">KIN20_017995</name>
</gene>